<keyword evidence="1" id="KW-0732">Signal</keyword>
<name>A0A839U217_9HYPH</name>
<feature type="chain" id="PRO_5032486442" evidence="1">
    <location>
        <begin position="20"/>
        <end position="188"/>
    </location>
</feature>
<organism evidence="2 3">
    <name type="scientific">Phyllobacterium trifolii</name>
    <dbReference type="NCBI Taxonomy" id="300193"/>
    <lineage>
        <taxon>Bacteria</taxon>
        <taxon>Pseudomonadati</taxon>
        <taxon>Pseudomonadota</taxon>
        <taxon>Alphaproteobacteria</taxon>
        <taxon>Hyphomicrobiales</taxon>
        <taxon>Phyllobacteriaceae</taxon>
        <taxon>Phyllobacterium</taxon>
    </lineage>
</organism>
<evidence type="ECO:0000313" key="3">
    <source>
        <dbReference type="Proteomes" id="UP000554520"/>
    </source>
</evidence>
<sequence>MKLIWVWLCILAGVASAWADDSTCAELNGAYEHAVNTGRYQTVSTVTGKGQDSGKLWLRTFYYDQTIYVRRPYFPWLSYRRGTLDHTDDGRSVFQNCTKLGTETMAGNDTTVFQTDWQRYGDKAVTKLWFSTETGKLAQTERFFTALDENSFYSGLLGQSVLDRYAYDRGLPPPLEAYKAYLPTVHPE</sequence>
<gene>
    <name evidence="2" type="ORF">FHS21_001427</name>
</gene>
<keyword evidence="3" id="KW-1185">Reference proteome</keyword>
<accession>A0A839U217</accession>
<proteinExistence type="predicted"/>
<feature type="signal peptide" evidence="1">
    <location>
        <begin position="1"/>
        <end position="19"/>
    </location>
</feature>
<evidence type="ECO:0000256" key="1">
    <source>
        <dbReference type="SAM" id="SignalP"/>
    </source>
</evidence>
<dbReference type="AlphaFoldDB" id="A0A839U217"/>
<comment type="caution">
    <text evidence="2">The sequence shown here is derived from an EMBL/GenBank/DDBJ whole genome shotgun (WGS) entry which is preliminary data.</text>
</comment>
<evidence type="ECO:0000313" key="2">
    <source>
        <dbReference type="EMBL" id="MBB3145026.1"/>
    </source>
</evidence>
<dbReference type="RefSeq" id="WP_183661449.1">
    <property type="nucleotide sequence ID" value="NZ_JACHXN010000003.1"/>
</dbReference>
<dbReference type="Proteomes" id="UP000554520">
    <property type="component" value="Unassembled WGS sequence"/>
</dbReference>
<reference evidence="2 3" key="1">
    <citation type="submission" date="2020-08" db="EMBL/GenBank/DDBJ databases">
        <title>Genomic Encyclopedia of Type Strains, Phase III (KMG-III): the genomes of soil and plant-associated and newly described type strains.</title>
        <authorList>
            <person name="Whitman W."/>
        </authorList>
    </citation>
    <scope>NUCLEOTIDE SEQUENCE [LARGE SCALE GENOMIC DNA]</scope>
    <source>
        <strain evidence="2 3">CECT 7015</strain>
    </source>
</reference>
<protein>
    <submittedName>
        <fullName evidence="2">Uncharacterized protein</fullName>
    </submittedName>
</protein>
<dbReference type="EMBL" id="JACHXN010000003">
    <property type="protein sequence ID" value="MBB3145026.1"/>
    <property type="molecule type" value="Genomic_DNA"/>
</dbReference>